<evidence type="ECO:0000256" key="1">
    <source>
        <dbReference type="SAM" id="MobiDB-lite"/>
    </source>
</evidence>
<evidence type="ECO:0000313" key="3">
    <source>
        <dbReference type="Proteomes" id="UP000694892"/>
    </source>
</evidence>
<feature type="compositionally biased region" description="Basic and acidic residues" evidence="1">
    <location>
        <begin position="80"/>
        <end position="159"/>
    </location>
</feature>
<evidence type="ECO:0000313" key="2">
    <source>
        <dbReference type="EMBL" id="OCT76010.1"/>
    </source>
</evidence>
<gene>
    <name evidence="2" type="ORF">XELAEV_18031197mg</name>
</gene>
<dbReference type="Proteomes" id="UP000694892">
    <property type="component" value="Chromosome 6L"/>
</dbReference>
<feature type="region of interest" description="Disordered" evidence="1">
    <location>
        <begin position="1"/>
        <end position="159"/>
    </location>
</feature>
<protein>
    <submittedName>
        <fullName evidence="2">Uncharacterized protein</fullName>
    </submittedName>
</protein>
<dbReference type="AlphaFoldDB" id="A0A974HFH4"/>
<name>A0A974HFH4_XENLA</name>
<feature type="compositionally biased region" description="Basic and acidic residues" evidence="1">
    <location>
        <begin position="43"/>
        <end position="70"/>
    </location>
</feature>
<dbReference type="EMBL" id="CM004476">
    <property type="protein sequence ID" value="OCT76010.1"/>
    <property type="molecule type" value="Genomic_DNA"/>
</dbReference>
<accession>A0A974HFH4</accession>
<proteinExistence type="predicted"/>
<sequence length="271" mass="30576">MRAKSQSGSGAEKDGEGEDQDWTRQEEEGDDSTGTDWTGQEWNRNRLDGTGRCGHRSDQTGDRVQKETGVDSKTGLEWIARQEQKEIRVDSKRGLEQDSKRGLEQDSKRGLEQDSKRGLEQDSKRGLEQDSKRGLEQDSKRGLEQDSKRGLEQERTGAREDWSKIAREDWVQGRVRKQESGTGKTRLDYCNLLLTGLPNSHISPLQSVLNTAARIILLSSKRVQAPPLLKSLSWLPIKQRITYKLLLITFNALHSSAPNYISSLVSLYVPA</sequence>
<organism evidence="2 3">
    <name type="scientific">Xenopus laevis</name>
    <name type="common">African clawed frog</name>
    <dbReference type="NCBI Taxonomy" id="8355"/>
    <lineage>
        <taxon>Eukaryota</taxon>
        <taxon>Metazoa</taxon>
        <taxon>Chordata</taxon>
        <taxon>Craniata</taxon>
        <taxon>Vertebrata</taxon>
        <taxon>Euteleostomi</taxon>
        <taxon>Amphibia</taxon>
        <taxon>Batrachia</taxon>
        <taxon>Anura</taxon>
        <taxon>Pipoidea</taxon>
        <taxon>Pipidae</taxon>
        <taxon>Xenopodinae</taxon>
        <taxon>Xenopus</taxon>
        <taxon>Xenopus</taxon>
    </lineage>
</organism>
<reference evidence="3" key="1">
    <citation type="journal article" date="2016" name="Nature">
        <title>Genome evolution in the allotetraploid frog Xenopus laevis.</title>
        <authorList>
            <person name="Session A.M."/>
            <person name="Uno Y."/>
            <person name="Kwon T."/>
            <person name="Chapman J.A."/>
            <person name="Toyoda A."/>
            <person name="Takahashi S."/>
            <person name="Fukui A."/>
            <person name="Hikosaka A."/>
            <person name="Suzuki A."/>
            <person name="Kondo M."/>
            <person name="van Heeringen S.J."/>
            <person name="Quigley I."/>
            <person name="Heinz S."/>
            <person name="Ogino H."/>
            <person name="Ochi H."/>
            <person name="Hellsten U."/>
            <person name="Lyons J.B."/>
            <person name="Simakov O."/>
            <person name="Putnam N."/>
            <person name="Stites J."/>
            <person name="Kuroki Y."/>
            <person name="Tanaka T."/>
            <person name="Michiue T."/>
            <person name="Watanabe M."/>
            <person name="Bogdanovic O."/>
            <person name="Lister R."/>
            <person name="Georgiou G."/>
            <person name="Paranjpe S.S."/>
            <person name="van Kruijsbergen I."/>
            <person name="Shu S."/>
            <person name="Carlson J."/>
            <person name="Kinoshita T."/>
            <person name="Ohta Y."/>
            <person name="Mawaribuchi S."/>
            <person name="Jenkins J."/>
            <person name="Grimwood J."/>
            <person name="Schmutz J."/>
            <person name="Mitros T."/>
            <person name="Mozaffari S.V."/>
            <person name="Suzuki Y."/>
            <person name="Haramoto Y."/>
            <person name="Yamamoto T.S."/>
            <person name="Takagi C."/>
            <person name="Heald R."/>
            <person name="Miller K."/>
            <person name="Haudenschild C."/>
            <person name="Kitzman J."/>
            <person name="Nakayama T."/>
            <person name="Izutsu Y."/>
            <person name="Robert J."/>
            <person name="Fortriede J."/>
            <person name="Burns K."/>
            <person name="Lotay V."/>
            <person name="Karimi K."/>
            <person name="Yasuoka Y."/>
            <person name="Dichmann D.S."/>
            <person name="Flajnik M.F."/>
            <person name="Houston D.W."/>
            <person name="Shendure J."/>
            <person name="DuPasquier L."/>
            <person name="Vize P.D."/>
            <person name="Zorn A.M."/>
            <person name="Ito M."/>
            <person name="Marcotte E.M."/>
            <person name="Wallingford J.B."/>
            <person name="Ito Y."/>
            <person name="Asashima M."/>
            <person name="Ueno N."/>
            <person name="Matsuda Y."/>
            <person name="Veenstra G.J."/>
            <person name="Fujiyama A."/>
            <person name="Harland R.M."/>
            <person name="Taira M."/>
            <person name="Rokhsar D.S."/>
        </authorList>
    </citation>
    <scope>NUCLEOTIDE SEQUENCE [LARGE SCALE GENOMIC DNA]</scope>
    <source>
        <strain evidence="3">J</strain>
    </source>
</reference>